<gene>
    <name evidence="1" type="ORF">C5167_047854</name>
</gene>
<proteinExistence type="predicted"/>
<dbReference type="EMBL" id="CM010725">
    <property type="protein sequence ID" value="RZC85072.1"/>
    <property type="molecule type" value="Genomic_DNA"/>
</dbReference>
<reference evidence="1 2" key="1">
    <citation type="journal article" date="2018" name="Science">
        <title>The opium poppy genome and morphinan production.</title>
        <authorList>
            <person name="Guo L."/>
            <person name="Winzer T."/>
            <person name="Yang X."/>
            <person name="Li Y."/>
            <person name="Ning Z."/>
            <person name="He Z."/>
            <person name="Teodor R."/>
            <person name="Lu Y."/>
            <person name="Bowser T.A."/>
            <person name="Graham I.A."/>
            <person name="Ye K."/>
        </authorList>
    </citation>
    <scope>NUCLEOTIDE SEQUENCE [LARGE SCALE GENOMIC DNA]</scope>
    <source>
        <strain evidence="2">cv. HN1</strain>
        <tissue evidence="1">Leaves</tissue>
    </source>
</reference>
<keyword evidence="2" id="KW-1185">Reference proteome</keyword>
<evidence type="ECO:0000313" key="2">
    <source>
        <dbReference type="Proteomes" id="UP000316621"/>
    </source>
</evidence>
<dbReference type="Gramene" id="RZC85072">
    <property type="protein sequence ID" value="RZC85072"/>
    <property type="gene ID" value="C5167_047854"/>
</dbReference>
<dbReference type="Proteomes" id="UP000316621">
    <property type="component" value="Chromosome 11"/>
</dbReference>
<name>A0A4Y7LK45_PAPSO</name>
<protein>
    <submittedName>
        <fullName evidence="1">Uncharacterized protein</fullName>
    </submittedName>
</protein>
<sequence>MLHVLCALVGKEEDIQEKRQVPIQVWVYLKKIPVACNLEEITFGFFVISSQLLSERPKILRH</sequence>
<organism evidence="1 2">
    <name type="scientific">Papaver somniferum</name>
    <name type="common">Opium poppy</name>
    <dbReference type="NCBI Taxonomy" id="3469"/>
    <lineage>
        <taxon>Eukaryota</taxon>
        <taxon>Viridiplantae</taxon>
        <taxon>Streptophyta</taxon>
        <taxon>Embryophyta</taxon>
        <taxon>Tracheophyta</taxon>
        <taxon>Spermatophyta</taxon>
        <taxon>Magnoliopsida</taxon>
        <taxon>Ranunculales</taxon>
        <taxon>Papaveraceae</taxon>
        <taxon>Papaveroideae</taxon>
        <taxon>Papaver</taxon>
    </lineage>
</organism>
<evidence type="ECO:0000313" key="1">
    <source>
        <dbReference type="EMBL" id="RZC85072.1"/>
    </source>
</evidence>
<dbReference type="AlphaFoldDB" id="A0A4Y7LK45"/>
<accession>A0A4Y7LK45</accession>